<comment type="cofactor">
    <cofactor evidence="1">
        <name>Mg(2+)</name>
        <dbReference type="ChEBI" id="CHEBI:18420"/>
    </cofactor>
</comment>
<sequence length="211" mass="22670">VTQSGIGVSPELSAIQAPIHALLDRVSSEIKRIVLSDFAQIEEVNEHLLFMRGKLFRPTLLLLSSQLGAEPDDEVLTLAAVVELVHLATLVHDDAVDHSVLRRGLPTVNALWTHQVAIIMGDYLYSRSVSELTRVGNLEALGVLAGAANDMAIGEMRQLTSFDALDFSEDDYYRLIAAKTASLMSAACEMGAIAGDRGSRGALATYGHNLG</sequence>
<organism evidence="6">
    <name type="scientific">marine metagenome</name>
    <dbReference type="NCBI Taxonomy" id="408172"/>
    <lineage>
        <taxon>unclassified sequences</taxon>
        <taxon>metagenomes</taxon>
        <taxon>ecological metagenomes</taxon>
    </lineage>
</organism>
<name>A0A382TA36_9ZZZZ</name>
<dbReference type="InterPro" id="IPR008949">
    <property type="entry name" value="Isoprenoid_synthase_dom_sf"/>
</dbReference>
<dbReference type="PANTHER" id="PTHR12001">
    <property type="entry name" value="GERANYLGERANYL PYROPHOSPHATE SYNTHASE"/>
    <property type="match status" value="1"/>
</dbReference>
<dbReference type="GO" id="GO:0046872">
    <property type="term" value="F:metal ion binding"/>
    <property type="evidence" value="ECO:0007669"/>
    <property type="project" value="UniProtKB-KW"/>
</dbReference>
<dbReference type="Pfam" id="PF00348">
    <property type="entry name" value="polyprenyl_synt"/>
    <property type="match status" value="1"/>
</dbReference>
<dbReference type="InterPro" id="IPR033749">
    <property type="entry name" value="Polyprenyl_synt_CS"/>
</dbReference>
<dbReference type="GO" id="GO:0004659">
    <property type="term" value="F:prenyltransferase activity"/>
    <property type="evidence" value="ECO:0007669"/>
    <property type="project" value="InterPro"/>
</dbReference>
<feature type="non-terminal residue" evidence="6">
    <location>
        <position position="1"/>
    </location>
</feature>
<evidence type="ECO:0008006" key="7">
    <source>
        <dbReference type="Google" id="ProtNLM"/>
    </source>
</evidence>
<accession>A0A382TA36</accession>
<keyword evidence="5" id="KW-0460">Magnesium</keyword>
<evidence type="ECO:0000313" key="6">
    <source>
        <dbReference type="EMBL" id="SVD18211.1"/>
    </source>
</evidence>
<gene>
    <name evidence="6" type="ORF">METZ01_LOCUS371065</name>
</gene>
<dbReference type="GO" id="GO:0008299">
    <property type="term" value="P:isoprenoid biosynthetic process"/>
    <property type="evidence" value="ECO:0007669"/>
    <property type="project" value="InterPro"/>
</dbReference>
<protein>
    <recommendedName>
        <fullName evidence="7">Polyprenyl synthetase</fullName>
    </recommendedName>
</protein>
<comment type="similarity">
    <text evidence="2">Belongs to the FPP/GGPP synthase family.</text>
</comment>
<dbReference type="InterPro" id="IPR000092">
    <property type="entry name" value="Polyprenyl_synt"/>
</dbReference>
<evidence type="ECO:0000256" key="5">
    <source>
        <dbReference type="ARBA" id="ARBA00022842"/>
    </source>
</evidence>
<evidence type="ECO:0000256" key="1">
    <source>
        <dbReference type="ARBA" id="ARBA00001946"/>
    </source>
</evidence>
<evidence type="ECO:0000256" key="4">
    <source>
        <dbReference type="ARBA" id="ARBA00022723"/>
    </source>
</evidence>
<dbReference type="EMBL" id="UINC01134583">
    <property type="protein sequence ID" value="SVD18211.1"/>
    <property type="molecule type" value="Genomic_DNA"/>
</dbReference>
<dbReference type="SUPFAM" id="SSF48576">
    <property type="entry name" value="Terpenoid synthases"/>
    <property type="match status" value="1"/>
</dbReference>
<dbReference type="CDD" id="cd00685">
    <property type="entry name" value="Trans_IPPS_HT"/>
    <property type="match status" value="1"/>
</dbReference>
<proteinExistence type="inferred from homology"/>
<reference evidence="6" key="1">
    <citation type="submission" date="2018-05" db="EMBL/GenBank/DDBJ databases">
        <authorList>
            <person name="Lanie J.A."/>
            <person name="Ng W.-L."/>
            <person name="Kazmierczak K.M."/>
            <person name="Andrzejewski T.M."/>
            <person name="Davidsen T.M."/>
            <person name="Wayne K.J."/>
            <person name="Tettelin H."/>
            <person name="Glass J.I."/>
            <person name="Rusch D."/>
            <person name="Podicherti R."/>
            <person name="Tsui H.-C.T."/>
            <person name="Winkler M.E."/>
        </authorList>
    </citation>
    <scope>NUCLEOTIDE SEQUENCE</scope>
</reference>
<keyword evidence="4" id="KW-0479">Metal-binding</keyword>
<dbReference type="AlphaFoldDB" id="A0A382TA36"/>
<feature type="non-terminal residue" evidence="6">
    <location>
        <position position="211"/>
    </location>
</feature>
<dbReference type="PANTHER" id="PTHR12001:SF69">
    <property type="entry name" value="ALL TRANS-POLYPRENYL-DIPHOSPHATE SYNTHASE PDSS1"/>
    <property type="match status" value="1"/>
</dbReference>
<dbReference type="PROSITE" id="PS00723">
    <property type="entry name" value="POLYPRENYL_SYNTHASE_1"/>
    <property type="match status" value="1"/>
</dbReference>
<evidence type="ECO:0000256" key="3">
    <source>
        <dbReference type="ARBA" id="ARBA00022679"/>
    </source>
</evidence>
<keyword evidence="3" id="KW-0808">Transferase</keyword>
<dbReference type="Gene3D" id="1.10.600.10">
    <property type="entry name" value="Farnesyl Diphosphate Synthase"/>
    <property type="match status" value="1"/>
</dbReference>
<evidence type="ECO:0000256" key="2">
    <source>
        <dbReference type="ARBA" id="ARBA00006706"/>
    </source>
</evidence>